<organism evidence="2 3">
    <name type="scientific">Segatella copri</name>
    <dbReference type="NCBI Taxonomy" id="165179"/>
    <lineage>
        <taxon>Bacteria</taxon>
        <taxon>Pseudomonadati</taxon>
        <taxon>Bacteroidota</taxon>
        <taxon>Bacteroidia</taxon>
        <taxon>Bacteroidales</taxon>
        <taxon>Prevotellaceae</taxon>
        <taxon>Segatella</taxon>
    </lineage>
</organism>
<evidence type="ECO:0000313" key="2">
    <source>
        <dbReference type="EMBL" id="RHA87152.1"/>
    </source>
</evidence>
<evidence type="ECO:0000313" key="3">
    <source>
        <dbReference type="Proteomes" id="UP000284990"/>
    </source>
</evidence>
<comment type="caution">
    <text evidence="2">The sequence shown here is derived from an EMBL/GenBank/DDBJ whole genome shotgun (WGS) entry which is preliminary data.</text>
</comment>
<reference evidence="2 3" key="1">
    <citation type="submission" date="2018-08" db="EMBL/GenBank/DDBJ databases">
        <title>A genome reference for cultivated species of the human gut microbiota.</title>
        <authorList>
            <person name="Zou Y."/>
            <person name="Xue W."/>
            <person name="Luo G."/>
        </authorList>
    </citation>
    <scope>NUCLEOTIDE SEQUENCE [LARGE SCALE GENOMIC DNA]</scope>
    <source>
        <strain evidence="2 3">AM42-23AC</strain>
    </source>
</reference>
<gene>
    <name evidence="2" type="ORF">DW916_06905</name>
</gene>
<feature type="signal peptide" evidence="1">
    <location>
        <begin position="1"/>
        <end position="18"/>
    </location>
</feature>
<dbReference type="Proteomes" id="UP000284990">
    <property type="component" value="Unassembled WGS sequence"/>
</dbReference>
<keyword evidence="1" id="KW-0732">Signal</keyword>
<proteinExistence type="predicted"/>
<evidence type="ECO:0000256" key="1">
    <source>
        <dbReference type="SAM" id="SignalP"/>
    </source>
</evidence>
<feature type="chain" id="PRO_5041662181" evidence="1">
    <location>
        <begin position="19"/>
        <end position="536"/>
    </location>
</feature>
<dbReference type="AlphaFoldDB" id="A0AA92V1F8"/>
<sequence>MKRLVILLLAIFALNSYAQEYVTLEQECICDLTTSYIKPSDGAKRSRLSTKRGGYINVAYPDDMPDSLMVAIDMAKDVWNSFLPSGVTVNIQFLYTDLGNSDIRTEAQHHLMEDGFYYPTALFKALTHTDDSSLDAKIKINNKTVWNVGLSKSTTPVKNLTYSLLREIARVLGFGSFIKYNAKRDTFGFYIKNEKTKFESCLFSEDDIYLKDIFETERTKLRNFVKQANGYVYFGRKEESRKIYAPSTFEESKSLNRVLADGTLMSSKEQPTVDLVIDSLTTNILREIGWKSRTKTVKIIGEDIEDSGITSAYKKHIFHVTPSEGIEKPMWECCLPLKDGGVERLTSSNLTFVLPSITDDKYVHTIEGDINATITFKGIVGNDSVYDSYNLTLELKPSILKVNKVNIIPTDDPYLFDIDVDVYYEGSHYLDAYVEEEYSPIECAYFSDTPYYTRLHLKNVDSYGNAALYIKVKNRYGEENYSIDDLFENELNIEEDNSKLKQVKNEVSTINIGNQKVIILKVCDKGKTIIRKILAR</sequence>
<protein>
    <submittedName>
        <fullName evidence="2">Uncharacterized protein</fullName>
    </submittedName>
</protein>
<dbReference type="RefSeq" id="WP_118190484.1">
    <property type="nucleotide sequence ID" value="NZ_QSFW01000012.1"/>
</dbReference>
<dbReference type="EMBL" id="QSFW01000012">
    <property type="protein sequence ID" value="RHA87152.1"/>
    <property type="molecule type" value="Genomic_DNA"/>
</dbReference>
<accession>A0AA92V1F8</accession>
<name>A0AA92V1F8_9BACT</name>